<dbReference type="GO" id="GO:0043169">
    <property type="term" value="F:cation binding"/>
    <property type="evidence" value="ECO:0007669"/>
    <property type="project" value="InterPro"/>
</dbReference>
<sequence length="112" mass="12974">MNNLETKYGWLSAPQAYVSLKHEVDKVIVFERAGVLFIFNFHPTQSFSDYRVGVEESGEYSVVLSSDEKEFGGHERVDTSITHFTTPMEWNNRKNFLQVYIPNRTCLVLAKH</sequence>
<feature type="domain" description="Alpha-amylase/branching enzyme C-terminal all beta" evidence="2">
    <location>
        <begin position="17"/>
        <end position="110"/>
    </location>
</feature>
<comment type="pathway">
    <text evidence="1">Glycan biosynthesis; glycogen biosynthesis.</text>
</comment>
<dbReference type="EMBL" id="NBII01000003">
    <property type="protein sequence ID" value="PAV21149.1"/>
    <property type="molecule type" value="Genomic_DNA"/>
</dbReference>
<dbReference type="STRING" id="2282107.A0A286UNM8"/>
<dbReference type="AlphaFoldDB" id="A0A286UNM8"/>
<dbReference type="GO" id="GO:0005978">
    <property type="term" value="P:glycogen biosynthetic process"/>
    <property type="evidence" value="ECO:0007669"/>
    <property type="project" value="TreeGrafter"/>
</dbReference>
<comment type="caution">
    <text evidence="3">The sequence shown here is derived from an EMBL/GenBank/DDBJ whole genome shotgun (WGS) entry which is preliminary data.</text>
</comment>
<dbReference type="Gene3D" id="2.60.40.1180">
    <property type="entry name" value="Golgi alpha-mannosidase II"/>
    <property type="match status" value="1"/>
</dbReference>
<dbReference type="GO" id="GO:0005737">
    <property type="term" value="C:cytoplasm"/>
    <property type="evidence" value="ECO:0007669"/>
    <property type="project" value="TreeGrafter"/>
</dbReference>
<evidence type="ECO:0000313" key="4">
    <source>
        <dbReference type="Proteomes" id="UP000217199"/>
    </source>
</evidence>
<evidence type="ECO:0000256" key="1">
    <source>
        <dbReference type="ARBA" id="ARBA00004964"/>
    </source>
</evidence>
<dbReference type="OrthoDB" id="196493at2759"/>
<keyword evidence="3" id="KW-0378">Hydrolase</keyword>
<name>A0A286UNM8_9AGAM</name>
<dbReference type="SUPFAM" id="SSF51011">
    <property type="entry name" value="Glycosyl hydrolase domain"/>
    <property type="match status" value="1"/>
</dbReference>
<dbReference type="FunFam" id="2.60.40.1180:FF:000003">
    <property type="entry name" value="1,4-alpha-glucan-branching enzyme, chloroplastic/amyloplastic"/>
    <property type="match status" value="1"/>
</dbReference>
<dbReference type="InterPro" id="IPR013780">
    <property type="entry name" value="Glyco_hydro_b"/>
</dbReference>
<dbReference type="PANTHER" id="PTHR43651">
    <property type="entry name" value="1,4-ALPHA-GLUCAN-BRANCHING ENZYME"/>
    <property type="match status" value="1"/>
</dbReference>
<reference evidence="3 4" key="1">
    <citation type="journal article" date="2017" name="Mol. Ecol.">
        <title>Comparative and population genomic landscape of Phellinus noxius: A hypervariable fungus causing root rot in trees.</title>
        <authorList>
            <person name="Chung C.L."/>
            <person name="Lee T.J."/>
            <person name="Akiba M."/>
            <person name="Lee H.H."/>
            <person name="Kuo T.H."/>
            <person name="Liu D."/>
            <person name="Ke H.M."/>
            <person name="Yokoi T."/>
            <person name="Roa M.B."/>
            <person name="Lu M.J."/>
            <person name="Chang Y.Y."/>
            <person name="Ann P.J."/>
            <person name="Tsai J.N."/>
            <person name="Chen C.Y."/>
            <person name="Tzean S.S."/>
            <person name="Ota Y."/>
            <person name="Hattori T."/>
            <person name="Sahashi N."/>
            <person name="Liou R.F."/>
            <person name="Kikuchi T."/>
            <person name="Tsai I.J."/>
        </authorList>
    </citation>
    <scope>NUCLEOTIDE SEQUENCE [LARGE SCALE GENOMIC DNA]</scope>
    <source>
        <strain evidence="3 4">FFPRI411160</strain>
    </source>
</reference>
<dbReference type="PANTHER" id="PTHR43651:SF3">
    <property type="entry name" value="1,4-ALPHA-GLUCAN-BRANCHING ENZYME"/>
    <property type="match status" value="1"/>
</dbReference>
<protein>
    <submittedName>
        <fullName evidence="3">Glycoside hydrolase family 13</fullName>
    </submittedName>
</protein>
<gene>
    <name evidence="3" type="ORF">PNOK_0377600</name>
</gene>
<evidence type="ECO:0000259" key="2">
    <source>
        <dbReference type="Pfam" id="PF02806"/>
    </source>
</evidence>
<evidence type="ECO:0000313" key="3">
    <source>
        <dbReference type="EMBL" id="PAV21149.1"/>
    </source>
</evidence>
<dbReference type="InterPro" id="IPR006048">
    <property type="entry name" value="A-amylase/branching_C"/>
</dbReference>
<dbReference type="InParanoid" id="A0A286UNM8"/>
<dbReference type="GO" id="GO:0003844">
    <property type="term" value="F:1,4-alpha-glucan branching enzyme activity"/>
    <property type="evidence" value="ECO:0007669"/>
    <property type="project" value="TreeGrafter"/>
</dbReference>
<proteinExistence type="predicted"/>
<keyword evidence="4" id="KW-1185">Reference proteome</keyword>
<organism evidence="3 4">
    <name type="scientific">Pyrrhoderma noxium</name>
    <dbReference type="NCBI Taxonomy" id="2282107"/>
    <lineage>
        <taxon>Eukaryota</taxon>
        <taxon>Fungi</taxon>
        <taxon>Dikarya</taxon>
        <taxon>Basidiomycota</taxon>
        <taxon>Agaricomycotina</taxon>
        <taxon>Agaricomycetes</taxon>
        <taxon>Hymenochaetales</taxon>
        <taxon>Hymenochaetaceae</taxon>
        <taxon>Pyrrhoderma</taxon>
    </lineage>
</organism>
<dbReference type="GO" id="GO:0016787">
    <property type="term" value="F:hydrolase activity"/>
    <property type="evidence" value="ECO:0007669"/>
    <property type="project" value="UniProtKB-KW"/>
</dbReference>
<dbReference type="Pfam" id="PF02806">
    <property type="entry name" value="Alpha-amylase_C"/>
    <property type="match status" value="1"/>
</dbReference>
<accession>A0A286UNM8</accession>
<dbReference type="Proteomes" id="UP000217199">
    <property type="component" value="Unassembled WGS sequence"/>
</dbReference>